<proteinExistence type="predicted"/>
<gene>
    <name evidence="1" type="ORF">VB739_03280</name>
</gene>
<dbReference type="InterPro" id="IPR052913">
    <property type="entry name" value="Glycopeptide_resist_protein"/>
</dbReference>
<dbReference type="PANTHER" id="PTHR35788:SF1">
    <property type="entry name" value="EXPORTED PROTEIN"/>
    <property type="match status" value="1"/>
</dbReference>
<evidence type="ECO:0000313" key="1">
    <source>
        <dbReference type="EMBL" id="MEA5441569.1"/>
    </source>
</evidence>
<dbReference type="EMBL" id="JAYGHY010000006">
    <property type="protein sequence ID" value="MEA5441569.1"/>
    <property type="molecule type" value="Genomic_DNA"/>
</dbReference>
<dbReference type="InterPro" id="IPR007391">
    <property type="entry name" value="Vancomycin_resist_VanW"/>
</dbReference>
<protein>
    <submittedName>
        <fullName evidence="1">VanW family protein</fullName>
    </submittedName>
</protein>
<keyword evidence="2" id="KW-1185">Reference proteome</keyword>
<sequence length="238" mass="27095">MRRRLPLAMRQEIRQHWRLWNDRLNGISFDHAKGAVEQPCSLGLTQPIMPSDFFESKLANITRGAALLDGGLIGINQNWSFWHRVSRPNAANGFLPGRNIVKGKLVARSGGGLCQLSSMVYHLALLGGLTVLERHPHSLDIYQEDQRFTPLGADATVVWGFKDLRLHNPHPFRVCFGFSVERDRLVGELRSEANLTARHVEFVRVRLERPWVQVNTMVNQRLQVSTVYEQKQGLQVVT</sequence>
<accession>A0ABU5SST7</accession>
<name>A0ABU5SST7_9CYAN</name>
<dbReference type="PANTHER" id="PTHR35788">
    <property type="entry name" value="EXPORTED PROTEIN-RELATED"/>
    <property type="match status" value="1"/>
</dbReference>
<organism evidence="1 2">
    <name type="scientific">Cyanobium gracile UHCC 0281</name>
    <dbReference type="NCBI Taxonomy" id="3110309"/>
    <lineage>
        <taxon>Bacteria</taxon>
        <taxon>Bacillati</taxon>
        <taxon>Cyanobacteriota</taxon>
        <taxon>Cyanophyceae</taxon>
        <taxon>Synechococcales</taxon>
        <taxon>Prochlorococcaceae</taxon>
        <taxon>Cyanobium</taxon>
    </lineage>
</organism>
<evidence type="ECO:0000313" key="2">
    <source>
        <dbReference type="Proteomes" id="UP001302329"/>
    </source>
</evidence>
<dbReference type="Proteomes" id="UP001302329">
    <property type="component" value="Unassembled WGS sequence"/>
</dbReference>
<reference evidence="1 2" key="1">
    <citation type="submission" date="2023-12" db="EMBL/GenBank/DDBJ databases">
        <title>Baltic Sea Cyanobacteria.</title>
        <authorList>
            <person name="Delbaje E."/>
            <person name="Fewer D.P."/>
            <person name="Shishido T.K."/>
        </authorList>
    </citation>
    <scope>NUCLEOTIDE SEQUENCE [LARGE SCALE GENOMIC DNA]</scope>
    <source>
        <strain evidence="1 2">UHCC 0281</strain>
    </source>
</reference>
<dbReference type="RefSeq" id="WP_323355698.1">
    <property type="nucleotide sequence ID" value="NZ_JAYGHY010000006.1"/>
</dbReference>
<dbReference type="Pfam" id="PF04294">
    <property type="entry name" value="VanW"/>
    <property type="match status" value="1"/>
</dbReference>
<comment type="caution">
    <text evidence="1">The sequence shown here is derived from an EMBL/GenBank/DDBJ whole genome shotgun (WGS) entry which is preliminary data.</text>
</comment>